<proteinExistence type="predicted"/>
<evidence type="ECO:0000313" key="2">
    <source>
        <dbReference type="Proteomes" id="UP000515162"/>
    </source>
</evidence>
<feature type="compositionally biased region" description="Basic and acidic residues" evidence="1">
    <location>
        <begin position="306"/>
        <end position="321"/>
    </location>
</feature>
<dbReference type="RefSeq" id="XP_033160699.1">
    <property type="nucleotide sequence ID" value="XM_033304808.1"/>
</dbReference>
<name>A0A6P8K901_DROMA</name>
<gene>
    <name evidence="3" type="primary">LOC117141394</name>
</gene>
<dbReference type="GeneID" id="117141394"/>
<feature type="compositionally biased region" description="Basic and acidic residues" evidence="1">
    <location>
        <begin position="72"/>
        <end position="81"/>
    </location>
</feature>
<feature type="compositionally biased region" description="Basic and acidic residues" evidence="1">
    <location>
        <begin position="230"/>
        <end position="247"/>
    </location>
</feature>
<reference evidence="3" key="1">
    <citation type="submission" date="2025-08" db="UniProtKB">
        <authorList>
            <consortium name="RefSeq"/>
        </authorList>
    </citation>
    <scope>IDENTIFICATION</scope>
    <source>
        <strain evidence="3">Mau12</strain>
        <tissue evidence="3">Whole Body</tissue>
    </source>
</reference>
<sequence length="350" mass="39395">MEMDTDLTNQAIAELMREIEGHNASASNSKQSERKVNPLGKLNKRFLGRTINTAIRHNDREKERVQANCRQKLQDLDDVHERRKSNYSYSRDAPRNQSVDRSRSSSRRRSRSRHKKAKKHRSRRRTRSSRSSSRSRSRSSSHRRKKRKKKVKKHKKSHRRRRSSQSSSGGDWETAPSESLHIPAPSDVFINHSKQMALAVAMAYGQLLNPSSQKKASASKERSSSPTSDIFRELMSDGEVDKSEKPEALSISSSDEEPNVLTIKVSSSSESSGNSSSSDSDSDTKNSVRSCITLESGDNSDIEIIAYHEEPKKACETEPASKPEYPTQSDSTKQQVDDCTAVTTVDLTED</sequence>
<dbReference type="AlphaFoldDB" id="A0A6P8K901"/>
<feature type="compositionally biased region" description="Low complexity" evidence="1">
    <location>
        <begin position="266"/>
        <end position="279"/>
    </location>
</feature>
<protein>
    <submittedName>
        <fullName evidence="3">G patch domain-containing protein 8</fullName>
    </submittedName>
</protein>
<feature type="compositionally biased region" description="Basic residues" evidence="1">
    <location>
        <begin position="104"/>
        <end position="163"/>
    </location>
</feature>
<feature type="compositionally biased region" description="Basic and acidic residues" evidence="1">
    <location>
        <begin position="92"/>
        <end position="103"/>
    </location>
</feature>
<feature type="compositionally biased region" description="Polar residues" evidence="1">
    <location>
        <begin position="341"/>
        <end position="350"/>
    </location>
</feature>
<feature type="region of interest" description="Disordered" evidence="1">
    <location>
        <begin position="211"/>
        <end position="350"/>
    </location>
</feature>
<keyword evidence="2" id="KW-1185">Reference proteome</keyword>
<evidence type="ECO:0000313" key="3">
    <source>
        <dbReference type="RefSeq" id="XP_033160699.1"/>
    </source>
</evidence>
<feature type="region of interest" description="Disordered" evidence="1">
    <location>
        <begin position="16"/>
        <end position="179"/>
    </location>
</feature>
<feature type="compositionally biased region" description="Basic and acidic residues" evidence="1">
    <location>
        <begin position="56"/>
        <end position="65"/>
    </location>
</feature>
<accession>A0A6P8K901</accession>
<organism evidence="2 3">
    <name type="scientific">Drosophila mauritiana</name>
    <name type="common">Fruit fly</name>
    <dbReference type="NCBI Taxonomy" id="7226"/>
    <lineage>
        <taxon>Eukaryota</taxon>
        <taxon>Metazoa</taxon>
        <taxon>Ecdysozoa</taxon>
        <taxon>Arthropoda</taxon>
        <taxon>Hexapoda</taxon>
        <taxon>Insecta</taxon>
        <taxon>Pterygota</taxon>
        <taxon>Neoptera</taxon>
        <taxon>Endopterygota</taxon>
        <taxon>Diptera</taxon>
        <taxon>Brachycera</taxon>
        <taxon>Muscomorpha</taxon>
        <taxon>Ephydroidea</taxon>
        <taxon>Drosophilidae</taxon>
        <taxon>Drosophila</taxon>
        <taxon>Sophophora</taxon>
    </lineage>
</organism>
<dbReference type="Proteomes" id="UP000515162">
    <property type="component" value="Chromosome 3L"/>
</dbReference>
<evidence type="ECO:0000256" key="1">
    <source>
        <dbReference type="SAM" id="MobiDB-lite"/>
    </source>
</evidence>